<keyword evidence="2" id="KW-1185">Reference proteome</keyword>
<accession>A0ABW1RK32</accession>
<dbReference type="RefSeq" id="WP_137611327.1">
    <property type="nucleotide sequence ID" value="NZ_BJDF01000008.1"/>
</dbReference>
<proteinExistence type="predicted"/>
<comment type="caution">
    <text evidence="1">The sequence shown here is derived from an EMBL/GenBank/DDBJ whole genome shotgun (WGS) entry which is preliminary data.</text>
</comment>
<evidence type="ECO:0000313" key="2">
    <source>
        <dbReference type="Proteomes" id="UP001596288"/>
    </source>
</evidence>
<gene>
    <name evidence="1" type="ORF">ACFQAV_06135</name>
</gene>
<evidence type="ECO:0000313" key="1">
    <source>
        <dbReference type="EMBL" id="MFC6176410.1"/>
    </source>
</evidence>
<dbReference type="EMBL" id="JBHSSF010000016">
    <property type="protein sequence ID" value="MFC6176410.1"/>
    <property type="molecule type" value="Genomic_DNA"/>
</dbReference>
<reference evidence="2" key="1">
    <citation type="journal article" date="2019" name="Int. J. Syst. Evol. Microbiol.">
        <title>The Global Catalogue of Microorganisms (GCM) 10K type strain sequencing project: providing services to taxonomists for standard genome sequencing and annotation.</title>
        <authorList>
            <consortium name="The Broad Institute Genomics Platform"/>
            <consortium name="The Broad Institute Genome Sequencing Center for Infectious Disease"/>
            <person name="Wu L."/>
            <person name="Ma J."/>
        </authorList>
    </citation>
    <scope>NUCLEOTIDE SEQUENCE [LARGE SCALE GENOMIC DNA]</scope>
    <source>
        <strain evidence="2">CCM 8927</strain>
    </source>
</reference>
<dbReference type="Proteomes" id="UP001596288">
    <property type="component" value="Unassembled WGS sequence"/>
</dbReference>
<protein>
    <recommendedName>
        <fullName evidence="3">Bacteriocin immunity protein</fullName>
    </recommendedName>
</protein>
<organism evidence="1 2">
    <name type="scientific">Companilactobacillus huachuanensis</name>
    <dbReference type="NCBI Taxonomy" id="2559914"/>
    <lineage>
        <taxon>Bacteria</taxon>
        <taxon>Bacillati</taxon>
        <taxon>Bacillota</taxon>
        <taxon>Bacilli</taxon>
        <taxon>Lactobacillales</taxon>
        <taxon>Lactobacillaceae</taxon>
        <taxon>Companilactobacillus</taxon>
    </lineage>
</organism>
<sequence>MIEKKYDMDNKKKEVIMAVDDLSRALNKYHGNSETAKYVSETLIELKKDESVAFLGTFQFFITKASILKRSEGVVLNNQESNLWHRVTSFRDLGYKLFSGMGLYW</sequence>
<name>A0ABW1RK32_9LACO</name>
<evidence type="ECO:0008006" key="3">
    <source>
        <dbReference type="Google" id="ProtNLM"/>
    </source>
</evidence>